<feature type="domain" description="SLH" evidence="3">
    <location>
        <begin position="1202"/>
        <end position="1265"/>
    </location>
</feature>
<dbReference type="InterPro" id="IPR014755">
    <property type="entry name" value="Cu-Rt/internalin_Ig-like"/>
</dbReference>
<feature type="chain" id="PRO_5007899858" description="SLH domain-containing protein" evidence="2">
    <location>
        <begin position="29"/>
        <end position="1329"/>
    </location>
</feature>
<dbReference type="OrthoDB" id="2675126at2"/>
<keyword evidence="1 2" id="KW-0732">Signal</keyword>
<dbReference type="RefSeq" id="WP_068647380.1">
    <property type="nucleotide sequence ID" value="NZ_CP043611.1"/>
</dbReference>
<reference evidence="4 5" key="1">
    <citation type="submission" date="2016-03" db="EMBL/GenBank/DDBJ databases">
        <title>Draft genome sequence of Paenibacillus antarcticus CECT 5836.</title>
        <authorList>
            <person name="Shin S.-K."/>
            <person name="Yi H."/>
        </authorList>
    </citation>
    <scope>NUCLEOTIDE SEQUENCE [LARGE SCALE GENOMIC DNA]</scope>
    <source>
        <strain evidence="4 5">CECT 5836</strain>
    </source>
</reference>
<dbReference type="Pfam" id="PF13753">
    <property type="entry name" value="SWM_repeat"/>
    <property type="match status" value="4"/>
</dbReference>
<feature type="domain" description="SLH" evidence="3">
    <location>
        <begin position="1270"/>
        <end position="1329"/>
    </location>
</feature>
<evidence type="ECO:0000313" key="5">
    <source>
        <dbReference type="Proteomes" id="UP000077355"/>
    </source>
</evidence>
<evidence type="ECO:0000259" key="3">
    <source>
        <dbReference type="PROSITE" id="PS51272"/>
    </source>
</evidence>
<dbReference type="NCBIfam" id="TIGR02059">
    <property type="entry name" value="swm_rep_I"/>
    <property type="match status" value="4"/>
</dbReference>
<evidence type="ECO:0000256" key="1">
    <source>
        <dbReference type="ARBA" id="ARBA00022729"/>
    </source>
</evidence>
<feature type="signal peptide" evidence="2">
    <location>
        <begin position="1"/>
        <end position="28"/>
    </location>
</feature>
<dbReference type="Proteomes" id="UP000077355">
    <property type="component" value="Unassembled WGS sequence"/>
</dbReference>
<dbReference type="Pfam" id="PF00395">
    <property type="entry name" value="SLH"/>
    <property type="match status" value="3"/>
</dbReference>
<dbReference type="Gene3D" id="2.60.40.1220">
    <property type="match status" value="3"/>
</dbReference>
<proteinExistence type="predicted"/>
<sequence length="1329" mass="141404">MRKKISMGIVLMLVVNMLLGAMVPVAGAAAGGNPIVITMLPTDGTKGVPVDTKLIQLAFDRNVKLSDGEIEVSVDKGAAVVTQTITPQPYVIRGYDVTIPSNTLVNGTTYHVKIKAGTFVEASTGLNPNEEFDMSFTTLSAQGSITQPVISVRTPELGKIVSGDSTNLKVTFDKTVVKNTGSVSVIRASDNQIVSKKSVEDPSITIDSIDNKTASWTVTGLIPGERYYVLIDSGAFKDIDDHLFAGINSAQEWYFNVKGNPVVWDVTVPTVPAANVTGIATTGSISLNFSRPVYPDKGIIFLETEGKLVKGFDVTSSDVKGGGTNKITLTLPTNMSYNKTYTVTVLDGSFKDSDNNAPLKKVWSFTTGTTTSTVLTLSSLSPTDRSTNNDITTSIVATFNRNIAIQNASGVTLKKQGTTTAIPASFITSGKQLIIRPSANLQEGTTYYVDITNGAITDLATGELFVGLSGTSSWTFQTKVSDTTVPVIQSATMYSNSVIRLQYNKTLDSSINLLTSSFNVTVNGETRSLSNAYVSGESVYVTLVTGVAVGQVVRITYTGNSVRPIQDLSKNIAASLSSKEVTNGIDTVLPKPTDGYVSGSTLTLTFSESLKSLSNSSYAYDQFSVETDGYSKGISSIYQSGRTVTLYLSSSVSNGEIVKVSYSPGSYPLQDYRGQNISAFNDYFVRNAYDTKPPELTGIEGNSNKVILTYNEALKTSTIPMKSQFSVLVNNSPVYVTNVEIVSNQVFLTLASSFTADQGVTLSYISGVGGIADLNGNLAGYINLQPINYSLVTEGIRSATVRGDTITVVYNKTLKAISDLSISQFGVLVNQSNRGIQTATVSGDTVTLKLSSPVTSGQVVLLSYKIGATPLNDNQGNVIKAYSNMSVQNLSGTATTTDGVVQPDYVKSMSSGDFGKGGYLLNSDAAQSSESRSRSGQSIRKYTLDHAKVLGGLKFTSNNNVSKMLVFEVPSTENAAEVDIPLSALMEVYSMGKSTSFAVRYKDVMYDLPMDKMAYTEIARALGTSSLSYVYMKVQMESIPRARLTTATSYNGVTTNPLADPIELHITAHNGSTSSGVGEIAHTGQLYFRASSTVASTKQVSLVKYNVASGTPSYVPSSVIGSPTAMLFSGKVTGNSVIGPAIGYSFYSDTMKHWANEAISELSEKLIVESRSSSGGKFEPDKSITRAEFAVFIAKGLGLSGEETSRFPDVTSGTTGAYIGAAAKAGIITGNSDGTFKPNSNVTREQMALMMVRAMEYAGPSISLNGTSAQTLARFKDASKVQSKDLVAKAVKEGIIQGITINTFQPQGNATRAQAAVMLKRVLDKLKYL</sequence>
<evidence type="ECO:0000313" key="4">
    <source>
        <dbReference type="EMBL" id="OAB47697.1"/>
    </source>
</evidence>
<dbReference type="InterPro" id="IPR028059">
    <property type="entry name" value="SWM_rpt"/>
</dbReference>
<name>A0A168QEH4_9BACL</name>
<accession>A0A168QEH4</accession>
<dbReference type="Pfam" id="PF13205">
    <property type="entry name" value="Big_5"/>
    <property type="match status" value="3"/>
</dbReference>
<organism evidence="4 5">
    <name type="scientific">Paenibacillus antarcticus</name>
    <dbReference type="NCBI Taxonomy" id="253703"/>
    <lineage>
        <taxon>Bacteria</taxon>
        <taxon>Bacillati</taxon>
        <taxon>Bacillota</taxon>
        <taxon>Bacilli</taxon>
        <taxon>Bacillales</taxon>
        <taxon>Paenibacillaceae</taxon>
        <taxon>Paenibacillus</taxon>
    </lineage>
</organism>
<dbReference type="InterPro" id="IPR051465">
    <property type="entry name" value="Cell_Envelope_Struct_Comp"/>
</dbReference>
<protein>
    <recommendedName>
        <fullName evidence="3">SLH domain-containing protein</fullName>
    </recommendedName>
</protein>
<keyword evidence="5" id="KW-1185">Reference proteome</keyword>
<dbReference type="PANTHER" id="PTHR43308">
    <property type="entry name" value="OUTER MEMBRANE PROTEIN ALPHA-RELATED"/>
    <property type="match status" value="1"/>
</dbReference>
<dbReference type="InterPro" id="IPR011801">
    <property type="entry name" value="Swm_rep_I_cyn"/>
</dbReference>
<feature type="domain" description="SLH" evidence="3">
    <location>
        <begin position="1142"/>
        <end position="1201"/>
    </location>
</feature>
<dbReference type="InterPro" id="IPR032812">
    <property type="entry name" value="SbsA_Ig"/>
</dbReference>
<comment type="caution">
    <text evidence="4">The sequence shown here is derived from an EMBL/GenBank/DDBJ whole genome shotgun (WGS) entry which is preliminary data.</text>
</comment>
<dbReference type="InterPro" id="IPR001119">
    <property type="entry name" value="SLH_dom"/>
</dbReference>
<dbReference type="PROSITE" id="PS51272">
    <property type="entry name" value="SLH"/>
    <property type="match status" value="3"/>
</dbReference>
<evidence type="ECO:0000256" key="2">
    <source>
        <dbReference type="SAM" id="SignalP"/>
    </source>
</evidence>
<dbReference type="EMBL" id="LVJI01000006">
    <property type="protein sequence ID" value="OAB47697.1"/>
    <property type="molecule type" value="Genomic_DNA"/>
</dbReference>
<gene>
    <name evidence="4" type="ORF">PBAT_05700</name>
</gene>
<dbReference type="PANTHER" id="PTHR43308:SF5">
    <property type="entry name" value="S-LAYER PROTEIN _ PEPTIDOGLYCAN ENDO-BETA-N-ACETYLGLUCOSAMINIDASE"/>
    <property type="match status" value="1"/>
</dbReference>